<proteinExistence type="evidence at transcript level"/>
<accession>A0A0K8RHS9</accession>
<evidence type="ECO:0000313" key="3">
    <source>
        <dbReference type="EMBL" id="JAA70707.1"/>
    </source>
</evidence>
<dbReference type="EMBL" id="GADI01003101">
    <property type="protein sequence ID" value="JAA70707.1"/>
    <property type="molecule type" value="mRNA"/>
</dbReference>
<dbReference type="Pfam" id="PF02171">
    <property type="entry name" value="Piwi"/>
    <property type="match status" value="1"/>
</dbReference>
<dbReference type="AlphaFoldDB" id="A0A0K8RHS9"/>
<feature type="compositionally biased region" description="Low complexity" evidence="1">
    <location>
        <begin position="55"/>
        <end position="65"/>
    </location>
</feature>
<feature type="region of interest" description="Disordered" evidence="1">
    <location>
        <begin position="47"/>
        <end position="113"/>
    </location>
</feature>
<dbReference type="SUPFAM" id="SSF53098">
    <property type="entry name" value="Ribonuclease H-like"/>
    <property type="match status" value="1"/>
</dbReference>
<dbReference type="PROSITE" id="PS50822">
    <property type="entry name" value="PIWI"/>
    <property type="match status" value="1"/>
</dbReference>
<protein>
    <submittedName>
        <fullName evidence="3">Putative translation initiation factor 2c eif-2c</fullName>
    </submittedName>
</protein>
<feature type="domain" description="Piwi" evidence="2">
    <location>
        <begin position="1"/>
        <end position="38"/>
    </location>
</feature>
<evidence type="ECO:0000256" key="1">
    <source>
        <dbReference type="SAM" id="MobiDB-lite"/>
    </source>
</evidence>
<reference evidence="3" key="1">
    <citation type="submission" date="2012-12" db="EMBL/GenBank/DDBJ databases">
        <title>Identification and characterization of a phenylalanine ammonia-lyase gene family in Isatis indigotica Fort.</title>
        <authorList>
            <person name="Liu Q."/>
            <person name="Chen J."/>
            <person name="Zhou X."/>
            <person name="Di P."/>
            <person name="Xiao Y."/>
            <person name="Xuan H."/>
            <person name="Zhang L."/>
            <person name="Chen W."/>
        </authorList>
    </citation>
    <scope>NUCLEOTIDE SEQUENCE</scope>
    <source>
        <tissue evidence="3">Salivary gland</tissue>
    </source>
</reference>
<dbReference type="InterPro" id="IPR003165">
    <property type="entry name" value="Piwi"/>
</dbReference>
<dbReference type="InterPro" id="IPR012337">
    <property type="entry name" value="RNaseH-like_sf"/>
</dbReference>
<evidence type="ECO:0000259" key="2">
    <source>
        <dbReference type="PROSITE" id="PS50822"/>
    </source>
</evidence>
<keyword evidence="3" id="KW-0648">Protein biosynthesis</keyword>
<organism evidence="3">
    <name type="scientific">Ixodes ricinus</name>
    <name type="common">Common tick</name>
    <name type="synonym">Acarus ricinus</name>
    <dbReference type="NCBI Taxonomy" id="34613"/>
    <lineage>
        <taxon>Eukaryota</taxon>
        <taxon>Metazoa</taxon>
        <taxon>Ecdysozoa</taxon>
        <taxon>Arthropoda</taxon>
        <taxon>Chelicerata</taxon>
        <taxon>Arachnida</taxon>
        <taxon>Acari</taxon>
        <taxon>Parasitiformes</taxon>
        <taxon>Ixodida</taxon>
        <taxon>Ixodoidea</taxon>
        <taxon>Ixodidae</taxon>
        <taxon>Ixodinae</taxon>
        <taxon>Ixodes</taxon>
    </lineage>
</organism>
<dbReference type="InterPro" id="IPR036397">
    <property type="entry name" value="RNaseH_sf"/>
</dbReference>
<keyword evidence="3" id="KW-0396">Initiation factor</keyword>
<name>A0A0K8RHS9_IXORI</name>
<dbReference type="Gene3D" id="3.30.420.10">
    <property type="entry name" value="Ribonuclease H-like superfamily/Ribonuclease H"/>
    <property type="match status" value="1"/>
</dbReference>
<feature type="compositionally biased region" description="Polar residues" evidence="1">
    <location>
        <begin position="66"/>
        <end position="89"/>
    </location>
</feature>
<dbReference type="GO" id="GO:0003743">
    <property type="term" value="F:translation initiation factor activity"/>
    <property type="evidence" value="ECO:0007669"/>
    <property type="project" value="UniProtKB-KW"/>
</dbReference>
<feature type="compositionally biased region" description="Low complexity" evidence="1">
    <location>
        <begin position="101"/>
        <end position="113"/>
    </location>
</feature>
<sequence length="137" mass="15244">MVKEALRAFYRKTRQKPRKIIFYRDGVSEGQFAEVLNTNCRPCDRPARSWRMATRRPSSSSSFRSATAQGSCPNTSRTVSDASTTSLQGRRSTAKSRTRRTSTSSCAATPASKARAAPRTTMCCTTTWAFRRTSCRG</sequence>
<dbReference type="GO" id="GO:0003676">
    <property type="term" value="F:nucleic acid binding"/>
    <property type="evidence" value="ECO:0007669"/>
    <property type="project" value="InterPro"/>
</dbReference>